<protein>
    <submittedName>
        <fullName evidence="2">Uncharacterized protein</fullName>
    </submittedName>
</protein>
<evidence type="ECO:0000313" key="3">
    <source>
        <dbReference type="Proteomes" id="UP001231616"/>
    </source>
</evidence>
<keyword evidence="1" id="KW-0732">Signal</keyword>
<sequence>MKALVITPFLFAVILLSPATALANAPIAEVIQVSSVVNERETLLNPGKFLNIPTPSHETALILSGQRSTGMFTTFNYRTRLTYDSAKAGQRFDAKLQEASVNTFIQERWVVNVGKTQLSWDMATSFQPLGFFQANENLYDLTDMQSRSTGLPLMAASYLHPSWSATLVYSDDRWSAYDGFNRGVEQWGGRFQYHTRLGELSFIVQKPAGQNTGAGFSYIFSPADFVVTYTSAFYRQGTRRPQNLLLVSEQPQLVDYFPFSHHEKESVTPYWRGVLGASFVFSHLDLTLELSHDKRGLDRLMWDRLSNLIQFHNELLKTEMRPEVRAMIGRNLFFASQSLSVHGAQENYLFAYLKKDTDYANMSLYGRMAIQDKSALVGLNVQRTFVRRLTVSVNAQKFIGGQQDEFGLTPVGSSYQLTFRYLLN</sequence>
<dbReference type="Proteomes" id="UP001231616">
    <property type="component" value="Unassembled WGS sequence"/>
</dbReference>
<feature type="chain" id="PRO_5046666321" evidence="1">
    <location>
        <begin position="24"/>
        <end position="424"/>
    </location>
</feature>
<gene>
    <name evidence="2" type="ORF">Q3O60_02810</name>
</gene>
<evidence type="ECO:0000313" key="2">
    <source>
        <dbReference type="EMBL" id="MDP4535116.1"/>
    </source>
</evidence>
<accession>A0ABT9GVN6</accession>
<comment type="caution">
    <text evidence="2">The sequence shown here is derived from an EMBL/GenBank/DDBJ whole genome shotgun (WGS) entry which is preliminary data.</text>
</comment>
<name>A0ABT9GVN6_9GAMM</name>
<dbReference type="RefSeq" id="WP_305892385.1">
    <property type="nucleotide sequence ID" value="NZ_JAUZVZ010000003.1"/>
</dbReference>
<keyword evidence="3" id="KW-1185">Reference proteome</keyword>
<evidence type="ECO:0000256" key="1">
    <source>
        <dbReference type="SAM" id="SignalP"/>
    </source>
</evidence>
<proteinExistence type="predicted"/>
<reference evidence="2 3" key="1">
    <citation type="submission" date="2023-08" db="EMBL/GenBank/DDBJ databases">
        <authorList>
            <person name="Joshi A."/>
            <person name="Thite S."/>
        </authorList>
    </citation>
    <scope>NUCLEOTIDE SEQUENCE [LARGE SCALE GENOMIC DNA]</scope>
    <source>
        <strain evidence="2 3">AC40</strain>
    </source>
</reference>
<dbReference type="EMBL" id="JAUZVZ010000003">
    <property type="protein sequence ID" value="MDP4535116.1"/>
    <property type="molecule type" value="Genomic_DNA"/>
</dbReference>
<feature type="signal peptide" evidence="1">
    <location>
        <begin position="1"/>
        <end position="23"/>
    </location>
</feature>
<organism evidence="2 3">
    <name type="scientific">Alkalimonas collagenimarina</name>
    <dbReference type="NCBI Taxonomy" id="400390"/>
    <lineage>
        <taxon>Bacteria</taxon>
        <taxon>Pseudomonadati</taxon>
        <taxon>Pseudomonadota</taxon>
        <taxon>Gammaproteobacteria</taxon>
        <taxon>Alkalimonas</taxon>
    </lineage>
</organism>